<dbReference type="EMBL" id="CAADRA010006458">
    <property type="protein sequence ID" value="VFT95736.1"/>
    <property type="molecule type" value="Genomic_DNA"/>
</dbReference>
<dbReference type="OrthoDB" id="64113at2759"/>
<dbReference type="AlphaFoldDB" id="A0A485LBS1"/>
<proteinExistence type="predicted"/>
<gene>
    <name evidence="2" type="primary">Aste57867_19011</name>
    <name evidence="1" type="ORF">As57867_018947</name>
    <name evidence="2" type="ORF">ASTE57867_19011</name>
</gene>
<evidence type="ECO:0000313" key="3">
    <source>
        <dbReference type="Proteomes" id="UP000332933"/>
    </source>
</evidence>
<keyword evidence="3" id="KW-1185">Reference proteome</keyword>
<accession>A0A485LBS1</accession>
<dbReference type="EMBL" id="VJMH01006437">
    <property type="protein sequence ID" value="KAF0689554.1"/>
    <property type="molecule type" value="Genomic_DNA"/>
</dbReference>
<evidence type="ECO:0000313" key="1">
    <source>
        <dbReference type="EMBL" id="KAF0689554.1"/>
    </source>
</evidence>
<reference evidence="2 3" key="1">
    <citation type="submission" date="2019-03" db="EMBL/GenBank/DDBJ databases">
        <authorList>
            <person name="Gaulin E."/>
            <person name="Dumas B."/>
        </authorList>
    </citation>
    <scope>NUCLEOTIDE SEQUENCE [LARGE SCALE GENOMIC DNA]</scope>
    <source>
        <strain evidence="2">CBS 568.67</strain>
    </source>
</reference>
<evidence type="ECO:0000313" key="2">
    <source>
        <dbReference type="EMBL" id="VFT95736.1"/>
    </source>
</evidence>
<reference evidence="1" key="2">
    <citation type="submission" date="2019-06" db="EMBL/GenBank/DDBJ databases">
        <title>Genomics analysis of Aphanomyces spp. identifies a new class of oomycete effector associated with host adaptation.</title>
        <authorList>
            <person name="Gaulin E."/>
        </authorList>
    </citation>
    <scope>NUCLEOTIDE SEQUENCE</scope>
    <source>
        <strain evidence="1">CBS 578.67</strain>
    </source>
</reference>
<protein>
    <submittedName>
        <fullName evidence="2">Aste57867_19011 protein</fullName>
    </submittedName>
</protein>
<sequence length="185" mass="21158">MDDRIEQFWEAAQAIVAPGGNKNKWKQEVSKLRRVLFRNQSLRLTELPQQRLVDTIRIYVTHFGDDEATLLLVKDALAMPFTVFGTKHKKRLLKMHEQLLGQAAPEDNDEDGEPVEAVWYSCVGMDADGYLSLLHEETGEMLETIQVARKTPEWKTIKKFVDDGGVRVGVLDDRVDQVEVEKECC</sequence>
<organism evidence="2 3">
    <name type="scientific">Aphanomyces stellatus</name>
    <dbReference type="NCBI Taxonomy" id="120398"/>
    <lineage>
        <taxon>Eukaryota</taxon>
        <taxon>Sar</taxon>
        <taxon>Stramenopiles</taxon>
        <taxon>Oomycota</taxon>
        <taxon>Saprolegniomycetes</taxon>
        <taxon>Saprolegniales</taxon>
        <taxon>Verrucalvaceae</taxon>
        <taxon>Aphanomyces</taxon>
    </lineage>
</organism>
<dbReference type="Proteomes" id="UP000332933">
    <property type="component" value="Unassembled WGS sequence"/>
</dbReference>
<name>A0A485LBS1_9STRA</name>